<feature type="transmembrane region" description="Helical" evidence="7">
    <location>
        <begin position="373"/>
        <end position="397"/>
    </location>
</feature>
<dbReference type="NCBIfam" id="TIGR00797">
    <property type="entry name" value="matE"/>
    <property type="match status" value="1"/>
</dbReference>
<dbReference type="GO" id="GO:1990961">
    <property type="term" value="P:xenobiotic detoxification by transmembrane export across the plasma membrane"/>
    <property type="evidence" value="ECO:0007669"/>
    <property type="project" value="InterPro"/>
</dbReference>
<sequence length="562" mass="60116">MSPSSGFLPGSSITTSTSTHGRLRSNSTSSDTRSAHSYEAATLVAESLNSSTAKVLDEDEPADGDDVPLLGDLDEKGLHTTDSRDSKGNLKEIWVCSCLAQLRLDEILCSIRLLAPPNSDSGVLLESSFSVVSVISIGRLSTKMLAGSALGSLTVLVTGTSMVQGFVSALDSLLPQAWTSGNPTHVGLWAQRMVILLGLLIIPIIGLWQNIEPVLLLLRQDPEVARFAALYLKFISFQLPGYAFNSVLRRYLQAQGLTHVPTAIVAVVAPLNVGLNYLLVRGPESVCLGFIGAPIATSISTILASVMYLSYGIYFAPHTAWHPITSQSLTSLPKLFRLGSAGVAQVAAEWWSWELMSFVVSQLGYTALATQSITMVVATTTYNIQYTVGIAVAIRTGNLLGLRDSRGARISARAATRLALLGGVTLGSIMFILRGKIAYIFTKDEEVALLVASVLPIVSLYQVVDGLASVETGILRACGKLGVSATVNFVAYYVIGLPLGSYLTLWRNMGLQGVWIGLATAVSCAALMTWVMVLRLDWDVEVREARKRVETGILTGADDSRT</sequence>
<feature type="compositionally biased region" description="Acidic residues" evidence="6">
    <location>
        <begin position="57"/>
        <end position="66"/>
    </location>
</feature>
<dbReference type="Proteomes" id="UP000383932">
    <property type="component" value="Unassembled WGS sequence"/>
</dbReference>
<dbReference type="InterPro" id="IPR045069">
    <property type="entry name" value="MATE_euk"/>
</dbReference>
<organism evidence="8 9">
    <name type="scientific">Ceratobasidium theobromae</name>
    <dbReference type="NCBI Taxonomy" id="1582974"/>
    <lineage>
        <taxon>Eukaryota</taxon>
        <taxon>Fungi</taxon>
        <taxon>Dikarya</taxon>
        <taxon>Basidiomycota</taxon>
        <taxon>Agaricomycotina</taxon>
        <taxon>Agaricomycetes</taxon>
        <taxon>Cantharellales</taxon>
        <taxon>Ceratobasidiaceae</taxon>
        <taxon>Ceratobasidium</taxon>
    </lineage>
</organism>
<feature type="transmembrane region" description="Helical" evidence="7">
    <location>
        <begin position="260"/>
        <end position="279"/>
    </location>
</feature>
<dbReference type="OrthoDB" id="2126698at2759"/>
<dbReference type="EMBL" id="SSOP01000051">
    <property type="protein sequence ID" value="KAB5592879.1"/>
    <property type="molecule type" value="Genomic_DNA"/>
</dbReference>
<feature type="transmembrane region" description="Helical" evidence="7">
    <location>
        <begin position="477"/>
        <end position="495"/>
    </location>
</feature>
<dbReference type="GO" id="GO:0016020">
    <property type="term" value="C:membrane"/>
    <property type="evidence" value="ECO:0007669"/>
    <property type="project" value="UniProtKB-SubCell"/>
</dbReference>
<evidence type="ECO:0000256" key="6">
    <source>
        <dbReference type="SAM" id="MobiDB-lite"/>
    </source>
</evidence>
<proteinExistence type="inferred from homology"/>
<evidence type="ECO:0000313" key="8">
    <source>
        <dbReference type="EMBL" id="KAB5592879.1"/>
    </source>
</evidence>
<feature type="transmembrane region" description="Helical" evidence="7">
    <location>
        <begin position="515"/>
        <end position="538"/>
    </location>
</feature>
<evidence type="ECO:0000256" key="7">
    <source>
        <dbReference type="SAM" id="Phobius"/>
    </source>
</evidence>
<feature type="region of interest" description="Disordered" evidence="6">
    <location>
        <begin position="1"/>
        <end position="37"/>
    </location>
</feature>
<feature type="transmembrane region" description="Helical" evidence="7">
    <location>
        <begin position="228"/>
        <end position="248"/>
    </location>
</feature>
<feature type="transmembrane region" description="Helical" evidence="7">
    <location>
        <begin position="447"/>
        <end position="470"/>
    </location>
</feature>
<reference evidence="8 9" key="1">
    <citation type="journal article" date="2019" name="Fungal Biol. Biotechnol.">
        <title>Draft genome sequence of fastidious pathogen Ceratobasidium theobromae, which causes vascular-streak dieback in Theobroma cacao.</title>
        <authorList>
            <person name="Ali S.S."/>
            <person name="Asman A."/>
            <person name="Shao J."/>
            <person name="Firmansyah A.P."/>
            <person name="Susilo A.W."/>
            <person name="Rosmana A."/>
            <person name="McMahon P."/>
            <person name="Junaid M."/>
            <person name="Guest D."/>
            <person name="Kheng T.Y."/>
            <person name="Meinhardt L.W."/>
            <person name="Bailey B.A."/>
        </authorList>
    </citation>
    <scope>NUCLEOTIDE SEQUENCE [LARGE SCALE GENOMIC DNA]</scope>
    <source>
        <strain evidence="8 9">CT2</strain>
    </source>
</reference>
<keyword evidence="9" id="KW-1185">Reference proteome</keyword>
<keyword evidence="4 7" id="KW-1133">Transmembrane helix</keyword>
<evidence type="ECO:0000313" key="9">
    <source>
        <dbReference type="Proteomes" id="UP000383932"/>
    </source>
</evidence>
<protein>
    <submittedName>
        <fullName evidence="8">MATE efflux family protein</fullName>
    </submittedName>
</protein>
<keyword evidence="3 7" id="KW-0812">Transmembrane</keyword>
<comment type="caution">
    <text evidence="8">The sequence shown here is derived from an EMBL/GenBank/DDBJ whole genome shotgun (WGS) entry which is preliminary data.</text>
</comment>
<dbReference type="AlphaFoldDB" id="A0A5N5QMK4"/>
<dbReference type="InterPro" id="IPR002528">
    <property type="entry name" value="MATE_fam"/>
</dbReference>
<name>A0A5N5QMK4_9AGAM</name>
<dbReference type="GO" id="GO:0015297">
    <property type="term" value="F:antiporter activity"/>
    <property type="evidence" value="ECO:0007669"/>
    <property type="project" value="InterPro"/>
</dbReference>
<dbReference type="PANTHER" id="PTHR11206">
    <property type="entry name" value="MULTIDRUG RESISTANCE PROTEIN"/>
    <property type="match status" value="1"/>
</dbReference>
<feature type="transmembrane region" description="Helical" evidence="7">
    <location>
        <begin position="418"/>
        <end position="441"/>
    </location>
</feature>
<dbReference type="CDD" id="cd13132">
    <property type="entry name" value="MATE_eukaryotic"/>
    <property type="match status" value="1"/>
</dbReference>
<evidence type="ECO:0000256" key="1">
    <source>
        <dbReference type="ARBA" id="ARBA00004141"/>
    </source>
</evidence>
<feature type="transmembrane region" description="Helical" evidence="7">
    <location>
        <begin position="149"/>
        <end position="174"/>
    </location>
</feature>
<evidence type="ECO:0000256" key="2">
    <source>
        <dbReference type="ARBA" id="ARBA00010199"/>
    </source>
</evidence>
<comment type="similarity">
    <text evidence="2">Belongs to the multi antimicrobial extrusion (MATE) (TC 2.A.66.1) family.</text>
</comment>
<gene>
    <name evidence="8" type="ORF">CTheo_3668</name>
</gene>
<evidence type="ECO:0000256" key="3">
    <source>
        <dbReference type="ARBA" id="ARBA00022692"/>
    </source>
</evidence>
<feature type="compositionally biased region" description="Basic and acidic residues" evidence="6">
    <location>
        <begin position="73"/>
        <end position="85"/>
    </location>
</feature>
<keyword evidence="5 7" id="KW-0472">Membrane</keyword>
<feature type="region of interest" description="Disordered" evidence="6">
    <location>
        <begin position="52"/>
        <end position="85"/>
    </location>
</feature>
<feature type="transmembrane region" description="Helical" evidence="7">
    <location>
        <begin position="291"/>
        <end position="314"/>
    </location>
</feature>
<evidence type="ECO:0000256" key="5">
    <source>
        <dbReference type="ARBA" id="ARBA00023136"/>
    </source>
</evidence>
<evidence type="ECO:0000256" key="4">
    <source>
        <dbReference type="ARBA" id="ARBA00022989"/>
    </source>
</evidence>
<comment type="subcellular location">
    <subcellularLocation>
        <location evidence="1">Membrane</location>
        <topology evidence="1">Multi-pass membrane protein</topology>
    </subcellularLocation>
</comment>
<accession>A0A5N5QMK4</accession>
<feature type="transmembrane region" description="Helical" evidence="7">
    <location>
        <begin position="186"/>
        <end position="208"/>
    </location>
</feature>
<dbReference type="Pfam" id="PF01554">
    <property type="entry name" value="MatE"/>
    <property type="match status" value="2"/>
</dbReference>
<dbReference type="GO" id="GO:0042910">
    <property type="term" value="F:xenobiotic transmembrane transporter activity"/>
    <property type="evidence" value="ECO:0007669"/>
    <property type="project" value="InterPro"/>
</dbReference>